<dbReference type="KEGG" id="ttz:FHG85_03160"/>
<organism evidence="3 4">
    <name type="scientific">Tenuifilum thalassicum</name>
    <dbReference type="NCBI Taxonomy" id="2590900"/>
    <lineage>
        <taxon>Bacteria</taxon>
        <taxon>Pseudomonadati</taxon>
        <taxon>Bacteroidota</taxon>
        <taxon>Bacteroidia</taxon>
        <taxon>Bacteroidales</taxon>
        <taxon>Tenuifilaceae</taxon>
        <taxon>Tenuifilum</taxon>
    </lineage>
</organism>
<accession>A0A7D4BR03</accession>
<evidence type="ECO:0000259" key="2">
    <source>
        <dbReference type="Pfam" id="PF25583"/>
    </source>
</evidence>
<dbReference type="PANTHER" id="PTHR34580">
    <property type="match status" value="1"/>
</dbReference>
<feature type="domain" description="WYL" evidence="1">
    <location>
        <begin position="155"/>
        <end position="225"/>
    </location>
</feature>
<protein>
    <submittedName>
        <fullName evidence="3">WYL domain-containing protein</fullName>
    </submittedName>
</protein>
<proteinExistence type="predicted"/>
<keyword evidence="4" id="KW-1185">Reference proteome</keyword>
<name>A0A7D4BR03_9BACT</name>
<feature type="domain" description="WCX" evidence="2">
    <location>
        <begin position="254"/>
        <end position="329"/>
    </location>
</feature>
<dbReference type="InterPro" id="IPR057727">
    <property type="entry name" value="WCX_dom"/>
</dbReference>
<dbReference type="Pfam" id="PF13280">
    <property type="entry name" value="WYL"/>
    <property type="match status" value="1"/>
</dbReference>
<reference evidence="3 4" key="1">
    <citation type="submission" date="2019-07" db="EMBL/GenBank/DDBJ databases">
        <title>Thalassofilum flectens gen. nov., sp. nov., a novel moderate thermophilic anaerobe from a shallow sea hot spring in Kunashir Island (Russia), representing a new family in the order Bacteroidales, and proposal of Thalassofilacea fam. nov.</title>
        <authorList>
            <person name="Kochetkova T.V."/>
            <person name="Podosokorskaya O.A."/>
            <person name="Novikov A."/>
            <person name="Elcheninov A.G."/>
            <person name="Toshchakov S.V."/>
            <person name="Kublanov I.V."/>
        </authorList>
    </citation>
    <scope>NUCLEOTIDE SEQUENCE [LARGE SCALE GENOMIC DNA]</scope>
    <source>
        <strain evidence="3 4">38-H</strain>
    </source>
</reference>
<dbReference type="Proteomes" id="UP000500961">
    <property type="component" value="Chromosome"/>
</dbReference>
<dbReference type="PANTHER" id="PTHR34580:SF9">
    <property type="entry name" value="SLL5097 PROTEIN"/>
    <property type="match status" value="1"/>
</dbReference>
<dbReference type="RefSeq" id="WP_173072921.1">
    <property type="nucleotide sequence ID" value="NZ_CP041345.1"/>
</dbReference>
<dbReference type="PROSITE" id="PS52050">
    <property type="entry name" value="WYL"/>
    <property type="match status" value="1"/>
</dbReference>
<sequence>MPINKNALIRYQVLDRCFRNTGRKYYVEDLIEEINKVLQDIDPSKSVSKRQVLDDINFMESSEGFSADIERIQDGRRKFYRYSNPEFSINNIPIKQEEIEKIKAAIDVLARFEGMPQFDWVYEVVPLLQHKFGGLQSNGNPVVSFDFNRDLKGLEHFGVLFNAIINQQVLRIGYKRYFAEEPKYFHYHPYHLKEYNNRWFVLGFNQEEDNPYWNLALDRIISIEVTSLKYIQSETDWEEFFYDIVGVTRYADAEPVEIKLLFSKTRAPYVITKPLHPSQKHRFVGDKLEVRIKVIPNKELFALLLNFCPDIEVLEPEDVRAQFQNTLKESLCLAERNLGISG</sequence>
<gene>
    <name evidence="3" type="ORF">FHG85_03160</name>
</gene>
<dbReference type="Pfam" id="PF25583">
    <property type="entry name" value="WCX"/>
    <property type="match status" value="1"/>
</dbReference>
<evidence type="ECO:0000313" key="4">
    <source>
        <dbReference type="Proteomes" id="UP000500961"/>
    </source>
</evidence>
<dbReference type="AlphaFoldDB" id="A0A7D4BR03"/>
<dbReference type="InterPro" id="IPR026881">
    <property type="entry name" value="WYL_dom"/>
</dbReference>
<evidence type="ECO:0000259" key="1">
    <source>
        <dbReference type="Pfam" id="PF13280"/>
    </source>
</evidence>
<dbReference type="EMBL" id="CP041345">
    <property type="protein sequence ID" value="QKG79301.1"/>
    <property type="molecule type" value="Genomic_DNA"/>
</dbReference>
<dbReference type="InterPro" id="IPR051534">
    <property type="entry name" value="CBASS_pafABC_assoc_protein"/>
</dbReference>
<evidence type="ECO:0000313" key="3">
    <source>
        <dbReference type="EMBL" id="QKG79301.1"/>
    </source>
</evidence>